<feature type="transmembrane region" description="Helical" evidence="9">
    <location>
        <begin position="231"/>
        <end position="249"/>
    </location>
</feature>
<comment type="similarity">
    <text evidence="2">Belongs to the NEMP family.</text>
</comment>
<feature type="region of interest" description="Disordered" evidence="8">
    <location>
        <begin position="394"/>
        <end position="418"/>
    </location>
</feature>
<evidence type="ECO:0000256" key="3">
    <source>
        <dbReference type="ARBA" id="ARBA00022692"/>
    </source>
</evidence>
<evidence type="ECO:0000256" key="4">
    <source>
        <dbReference type="ARBA" id="ARBA00022729"/>
    </source>
</evidence>
<comment type="subcellular location">
    <subcellularLocation>
        <location evidence="1">Nucleus inner membrane</location>
        <topology evidence="1">Multi-pass membrane protein</topology>
        <orientation evidence="1">Nucleoplasmic side</orientation>
    </subcellularLocation>
</comment>
<keyword evidence="12" id="KW-1185">Reference proteome</keyword>
<keyword evidence="3 9" id="KW-0812">Transmembrane</keyword>
<evidence type="ECO:0000256" key="7">
    <source>
        <dbReference type="ARBA" id="ARBA00023242"/>
    </source>
</evidence>
<evidence type="ECO:0000313" key="11">
    <source>
        <dbReference type="EMBL" id="KAE7999736.1"/>
    </source>
</evidence>
<dbReference type="PANTHER" id="PTHR31587:SF4">
    <property type="entry name" value="TRANSMEMBRANE PROTEIN (DUF2215)"/>
    <property type="match status" value="1"/>
</dbReference>
<feature type="transmembrane region" description="Helical" evidence="9">
    <location>
        <begin position="200"/>
        <end position="219"/>
    </location>
</feature>
<dbReference type="Proteomes" id="UP000327013">
    <property type="component" value="Chromosome 1"/>
</dbReference>
<evidence type="ECO:0000256" key="6">
    <source>
        <dbReference type="ARBA" id="ARBA00023136"/>
    </source>
</evidence>
<evidence type="ECO:0000256" key="9">
    <source>
        <dbReference type="SAM" id="Phobius"/>
    </source>
</evidence>
<accession>A0A5N6QKC6</accession>
<dbReference type="OrthoDB" id="1890267at2759"/>
<reference evidence="11 12" key="1">
    <citation type="submission" date="2019-06" db="EMBL/GenBank/DDBJ databases">
        <title>A chromosomal-level reference genome of Carpinus fangiana (Coryloideae, Betulaceae).</title>
        <authorList>
            <person name="Yang X."/>
            <person name="Wang Z."/>
            <person name="Zhang L."/>
            <person name="Hao G."/>
            <person name="Liu J."/>
            <person name="Yang Y."/>
        </authorList>
    </citation>
    <scope>NUCLEOTIDE SEQUENCE [LARGE SCALE GENOMIC DNA]</scope>
    <source>
        <strain evidence="11">Cfa_2016G</strain>
        <tissue evidence="11">Leaf</tissue>
    </source>
</reference>
<keyword evidence="6 9" id="KW-0472">Membrane</keyword>
<dbReference type="EMBL" id="CM017321">
    <property type="protein sequence ID" value="KAE7999736.1"/>
    <property type="molecule type" value="Genomic_DNA"/>
</dbReference>
<feature type="transmembrane region" description="Helical" evidence="9">
    <location>
        <begin position="269"/>
        <end position="292"/>
    </location>
</feature>
<dbReference type="InterPro" id="IPR019358">
    <property type="entry name" value="NEMP_fam"/>
</dbReference>
<evidence type="ECO:0000256" key="2">
    <source>
        <dbReference type="ARBA" id="ARBA00005748"/>
    </source>
</evidence>
<gene>
    <name evidence="11" type="ORF">FH972_004140</name>
</gene>
<evidence type="ECO:0000256" key="1">
    <source>
        <dbReference type="ARBA" id="ARBA00004575"/>
    </source>
</evidence>
<keyword evidence="5 9" id="KW-1133">Transmembrane helix</keyword>
<keyword evidence="7" id="KW-0539">Nucleus</keyword>
<feature type="chain" id="PRO_5024307099" description="Nuclear envelope integral membrane protein 1" evidence="10">
    <location>
        <begin position="37"/>
        <end position="532"/>
    </location>
</feature>
<dbReference type="Pfam" id="PF10225">
    <property type="entry name" value="NEMP"/>
    <property type="match status" value="1"/>
</dbReference>
<evidence type="ECO:0008006" key="13">
    <source>
        <dbReference type="Google" id="ProtNLM"/>
    </source>
</evidence>
<evidence type="ECO:0000256" key="5">
    <source>
        <dbReference type="ARBA" id="ARBA00022989"/>
    </source>
</evidence>
<evidence type="ECO:0000256" key="10">
    <source>
        <dbReference type="SAM" id="SignalP"/>
    </source>
</evidence>
<evidence type="ECO:0000313" key="12">
    <source>
        <dbReference type="Proteomes" id="UP000327013"/>
    </source>
</evidence>
<evidence type="ECO:0000256" key="8">
    <source>
        <dbReference type="SAM" id="MobiDB-lite"/>
    </source>
</evidence>
<feature type="signal peptide" evidence="10">
    <location>
        <begin position="1"/>
        <end position="36"/>
    </location>
</feature>
<proteinExistence type="inferred from homology"/>
<organism evidence="11 12">
    <name type="scientific">Carpinus fangiana</name>
    <dbReference type="NCBI Taxonomy" id="176857"/>
    <lineage>
        <taxon>Eukaryota</taxon>
        <taxon>Viridiplantae</taxon>
        <taxon>Streptophyta</taxon>
        <taxon>Embryophyta</taxon>
        <taxon>Tracheophyta</taxon>
        <taxon>Spermatophyta</taxon>
        <taxon>Magnoliopsida</taxon>
        <taxon>eudicotyledons</taxon>
        <taxon>Gunneridae</taxon>
        <taxon>Pentapetalae</taxon>
        <taxon>rosids</taxon>
        <taxon>fabids</taxon>
        <taxon>Fagales</taxon>
        <taxon>Betulaceae</taxon>
        <taxon>Carpinus</taxon>
    </lineage>
</organism>
<keyword evidence="4 10" id="KW-0732">Signal</keyword>
<sequence>MRANSSGNSEIMGSANPVRILARILWLLFLAIPGRASVAPATDRSLVVGQSTRLQLSSGLPVKNSPGSKPGTSVVCERVRISGLSRLQNLKKIAHSVKVNVSQKDPSIRIPNPEICFHRNTSLRIGMCPQGQWEKVTRGSWVRSMSPFDNRILDIRTAGSSLENVVVSIEEEFFLYRIICLILGIVLMSLASSLSKSLVFYYGSAILIGVILVILMILFQGMKLLPTGRKSSLAIFIYASAVGLGSFLLRYLPGLCRAILTDIGINEDMYYPLAIFLLAFVALTGAWMGFWVVRKLVLTEEGSVDISTSHFVAWSIRLLAAVMILQSSADPLLAAEALISGIVVSSLLRRICRLRFLRHLYKYDFTIPELKDYLPSSGFQDLLPFHPLRNMLKSPKKKRKRSRMPDSSPFGDSHDENMYKVQSDDDSKFFTPGTKKFTLAPCNSADRGFTRTAPCQLSDSGLYPSTFHATPEGRKFSKAEWETFTRDSTEKALEELVSSPDFSKWVVGNAERITVNPSKGRADQRRKWLFWS</sequence>
<protein>
    <recommendedName>
        <fullName evidence="13">Nuclear envelope integral membrane protein 1</fullName>
    </recommendedName>
</protein>
<name>A0A5N6QKC6_9ROSI</name>
<dbReference type="GO" id="GO:0005637">
    <property type="term" value="C:nuclear inner membrane"/>
    <property type="evidence" value="ECO:0007669"/>
    <property type="project" value="UniProtKB-SubCell"/>
</dbReference>
<dbReference type="PANTHER" id="PTHR31587">
    <property type="entry name" value="TRANSMEMBRANE PROTEIN (DUF2215)"/>
    <property type="match status" value="1"/>
</dbReference>
<dbReference type="AlphaFoldDB" id="A0A5N6QKC6"/>
<feature type="transmembrane region" description="Helical" evidence="9">
    <location>
        <begin position="174"/>
        <end position="194"/>
    </location>
</feature>